<protein>
    <submittedName>
        <fullName evidence="1">Uncharacterized protein</fullName>
    </submittedName>
</protein>
<dbReference type="EMBL" id="LRDB01000050">
    <property type="protein sequence ID" value="KYG72824.1"/>
    <property type="molecule type" value="Genomic_DNA"/>
</dbReference>
<evidence type="ECO:0000313" key="2">
    <source>
        <dbReference type="Proteomes" id="UP000075615"/>
    </source>
</evidence>
<organism evidence="1 2">
    <name type="scientific">Roseivirga echinicomitans</name>
    <dbReference type="NCBI Taxonomy" id="296218"/>
    <lineage>
        <taxon>Bacteria</taxon>
        <taxon>Pseudomonadati</taxon>
        <taxon>Bacteroidota</taxon>
        <taxon>Cytophagia</taxon>
        <taxon>Cytophagales</taxon>
        <taxon>Roseivirgaceae</taxon>
        <taxon>Roseivirga</taxon>
    </lineage>
</organism>
<dbReference type="STRING" id="296218.AWN68_08975"/>
<dbReference type="AlphaFoldDB" id="A0A150X279"/>
<dbReference type="Proteomes" id="UP000075615">
    <property type="component" value="Unassembled WGS sequence"/>
</dbReference>
<dbReference type="OrthoDB" id="7057407at2"/>
<gene>
    <name evidence="1" type="ORF">AWN68_08975</name>
</gene>
<reference evidence="1 2" key="1">
    <citation type="submission" date="2016-01" db="EMBL/GenBank/DDBJ databases">
        <title>Genome sequencing of Roseivirga echinicomitans KMM 6058.</title>
        <authorList>
            <person name="Selvaratnam C."/>
            <person name="Thevarajoo S."/>
            <person name="Goh K.M."/>
            <person name="Ee R."/>
            <person name="Chan K.-G."/>
            <person name="Chong C.S."/>
        </authorList>
    </citation>
    <scope>NUCLEOTIDE SEQUENCE [LARGE SCALE GENOMIC DNA]</scope>
    <source>
        <strain evidence="1 2">KMM 6058</strain>
    </source>
</reference>
<accession>A0A150X279</accession>
<keyword evidence="2" id="KW-1185">Reference proteome</keyword>
<name>A0A150X279_9BACT</name>
<evidence type="ECO:0000313" key="1">
    <source>
        <dbReference type="EMBL" id="KYG72824.1"/>
    </source>
</evidence>
<sequence length="343" mass="39885">MTESSKQLNNLWAALNAIRDMFGMAKGKKPSYSETIQRAQDIEPEVFHDDIGLIKQNKDPKIVRQYSQLAAAEGESPVKLISDDINRLRISKRNSQSETDAIDRRIKRLNKALNYFESQQMMFTENEILMRDFNIPSDMPILREAYGKHKDYQLNDNKLLRVRFAHPGKVEQALGCDLIYEVYDHATDKIRFVHIQYKLWDGDALYWSQATNLDDQLKRMTREICSKGYCDGSSYEYRCPHCSAFLRPTDRLVDQYSPLKSSGFHLQICDLDSYTKMGRRDKILYRADIEDSTLSSNTFDELFKKNFIGSRWLVKSEVDKIYKGLITNDHADSFTLHATEIGR</sequence>
<comment type="caution">
    <text evidence="1">The sequence shown here is derived from an EMBL/GenBank/DDBJ whole genome shotgun (WGS) entry which is preliminary data.</text>
</comment>
<proteinExistence type="predicted"/>
<dbReference type="RefSeq" id="WP_068417427.1">
    <property type="nucleotide sequence ID" value="NZ_LRDB01000050.1"/>
</dbReference>